<keyword evidence="1" id="KW-0614">Plasmid</keyword>
<evidence type="ECO:0000313" key="1">
    <source>
        <dbReference type="EMBL" id="ARF70679.1"/>
    </source>
</evidence>
<dbReference type="Proteomes" id="UP000192727">
    <property type="component" value="Plasmid pPLP3"/>
</dbReference>
<evidence type="ECO:0000313" key="2">
    <source>
        <dbReference type="Proteomes" id="UP000192727"/>
    </source>
</evidence>
<name>A0A1V0UZV0_9BACL</name>
<gene>
    <name evidence="1" type="ORF">B7C51_24710</name>
</gene>
<accession>A0A1V0UZV0</accession>
<reference evidence="1 2" key="1">
    <citation type="submission" date="2017-03" db="EMBL/GenBank/DDBJ databases">
        <title>Paenibacillus larvae genome sequencing.</title>
        <authorList>
            <person name="Dingman D.W."/>
        </authorList>
    </citation>
    <scope>NUCLEOTIDE SEQUENCE [LARGE SCALE GENOMIC DNA]</scope>
    <source>
        <strain evidence="1 2">SAG 10367</strain>
        <plasmid evidence="2">pplp3</plasmid>
    </source>
</reference>
<sequence length="79" mass="8982">MKITFTHGEDWNECARLEMDIDGRGGFDIGCLSGDPEDAMLERNLSFVYSIEGWIKQAYEAGKNGEPLEIVHENEEDEE</sequence>
<geneLocation type="plasmid" evidence="2">
    <name>pplp3</name>
</geneLocation>
<organism evidence="1 2">
    <name type="scientific">Paenibacillus larvae subsp. pulvifaciens</name>
    <dbReference type="NCBI Taxonomy" id="1477"/>
    <lineage>
        <taxon>Bacteria</taxon>
        <taxon>Bacillati</taxon>
        <taxon>Bacillota</taxon>
        <taxon>Bacilli</taxon>
        <taxon>Bacillales</taxon>
        <taxon>Paenibacillaceae</taxon>
        <taxon>Paenibacillus</taxon>
    </lineage>
</organism>
<dbReference type="EMBL" id="CP020558">
    <property type="protein sequence ID" value="ARF70679.1"/>
    <property type="molecule type" value="Genomic_DNA"/>
</dbReference>
<dbReference type="AlphaFoldDB" id="A0A1V0UZV0"/>
<protein>
    <submittedName>
        <fullName evidence="1">Uncharacterized protein</fullName>
    </submittedName>
</protein>
<dbReference type="RefSeq" id="WP_083041660.1">
    <property type="nucleotide sequence ID" value="NZ_CP020558.1"/>
</dbReference>
<proteinExistence type="predicted"/>